<name>A0AAP2D7X7_9BACT</name>
<gene>
    <name evidence="1" type="ORF">KK078_11165</name>
</gene>
<accession>A0AAP2D7X7</accession>
<evidence type="ECO:0000313" key="2">
    <source>
        <dbReference type="Proteomes" id="UP001319180"/>
    </source>
</evidence>
<protein>
    <submittedName>
        <fullName evidence="1">Uncharacterized protein</fullName>
    </submittedName>
</protein>
<keyword evidence="2" id="KW-1185">Reference proteome</keyword>
<dbReference type="RefSeq" id="WP_254090358.1">
    <property type="nucleotide sequence ID" value="NZ_JAHESC010000014.1"/>
</dbReference>
<evidence type="ECO:0000313" key="1">
    <source>
        <dbReference type="EMBL" id="MBT1687123.1"/>
    </source>
</evidence>
<comment type="caution">
    <text evidence="1">The sequence shown here is derived from an EMBL/GenBank/DDBJ whole genome shotgun (WGS) entry which is preliminary data.</text>
</comment>
<organism evidence="1 2">
    <name type="scientific">Dawidia soli</name>
    <dbReference type="NCBI Taxonomy" id="2782352"/>
    <lineage>
        <taxon>Bacteria</taxon>
        <taxon>Pseudomonadati</taxon>
        <taxon>Bacteroidota</taxon>
        <taxon>Cytophagia</taxon>
        <taxon>Cytophagales</taxon>
        <taxon>Chryseotaleaceae</taxon>
        <taxon>Dawidia</taxon>
    </lineage>
</organism>
<reference evidence="1 2" key="1">
    <citation type="submission" date="2021-05" db="EMBL/GenBank/DDBJ databases">
        <title>A Polyphasic approach of four new species of the genus Ohtaekwangia: Ohtaekwangia histidinii sp. nov., Ohtaekwangia cretensis sp. nov., Ohtaekwangia indiensis sp. nov., Ohtaekwangia reichenbachii sp. nov. from diverse environment.</title>
        <authorList>
            <person name="Octaviana S."/>
        </authorList>
    </citation>
    <scope>NUCLEOTIDE SEQUENCE [LARGE SCALE GENOMIC DNA]</scope>
    <source>
        <strain evidence="1 2">PWU37</strain>
    </source>
</reference>
<proteinExistence type="predicted"/>
<sequence>MYKHPTTTAPANVEILLAIQYRRVLSFHYEGFHRLVEPYCYGLSPAGIPVLWCYQYGGGSASRTFDWLLVDLSHVRNIAVVDKAFGRLRAGYDRSDNGVERIFSQI</sequence>
<dbReference type="Proteomes" id="UP001319180">
    <property type="component" value="Unassembled WGS sequence"/>
</dbReference>
<dbReference type="EMBL" id="JAHESC010000014">
    <property type="protein sequence ID" value="MBT1687123.1"/>
    <property type="molecule type" value="Genomic_DNA"/>
</dbReference>
<dbReference type="AlphaFoldDB" id="A0AAP2D7X7"/>